<accession>Q9R4M3</accession>
<sequence length="8" mass="741">VAVLVLGA</sequence>
<keyword id="KW-0903">Direct protein sequencing</keyword>
<name>Q9R4M3_ENTFL</name>
<proteinExistence type="evidence at protein level"/>
<protein>
    <submittedName>
        <fullName>COB1=BACTERIAL sex pheromone</fullName>
    </submittedName>
</protein>
<organism>
    <name type="scientific">Enterococcus faecalis</name>
    <name type="common">Streptococcus faecalis</name>
    <dbReference type="NCBI Taxonomy" id="1351"/>
    <lineage>
        <taxon>Bacteria</taxon>
        <taxon>Bacillati</taxon>
        <taxon>Bacillota</taxon>
        <taxon>Bacilli</taxon>
        <taxon>Lactobacillales</taxon>
        <taxon>Enterococcaceae</taxon>
        <taxon>Enterococcus</taxon>
    </lineage>
</organism>
<reference key="1">
    <citation type="journal article" date="1995" name="Biosci. Biotechnol. Biochem.">
        <title>Isolation and structure of the Enterococcus faecalis sex pheromone, cOB1, that induces conjugal transfer of the hemolysin/bacteriocin plasmids, pOB1 and pYI1.</title>
        <authorList>
            <person name="Nakayama J."/>
            <person name="Abe Y."/>
            <person name="Ono Y."/>
            <person name="Isogai A."/>
            <person name="Suzuki A."/>
        </authorList>
    </citation>
    <scope>PROTEIN SEQUENCE</scope>
</reference>